<proteinExistence type="predicted"/>
<protein>
    <submittedName>
        <fullName evidence="2">Aminopeptidase</fullName>
    </submittedName>
</protein>
<evidence type="ECO:0000313" key="2">
    <source>
        <dbReference type="WBParaSite" id="RSKR_0000008000.1"/>
    </source>
</evidence>
<dbReference type="Proteomes" id="UP000095286">
    <property type="component" value="Unplaced"/>
</dbReference>
<name>A0AC35TFT3_9BILA</name>
<accession>A0AC35TFT3</accession>
<sequence>MVQATTNVEEKEVEQQMTTDSKPCPNEFRLGTKIEPISYDVSIYPNLDTLKVEGNVTIHINVLESTDLILIHGALLKMVRFKVKVNDKKMKADFSYCTKHDQWAFELEDNINSGDEVKLSIYYHGQIQTDLSGLYLNTHKYKDGKTKISAITQFEPTHARKMIPCFDEPSFKAVFNMTVIRNPEHTVRANMPINYSDIWAGNNSLMIDRFTPSVKMSTYLLAVAILDDFKKVRRYTKNTSKPIEINLYAPSDTLPDQSEFGLDTGVRALEFFENYFEFAFPLKKTDMVALDDFEQAAMESFGLITFRDTMLLYHENNSTARYQQHIASVICHEFGHQYFGNTVTMRHWNDLWLNEGFCNYMQYICGDALYPEWKVMDLFYQENFVYSMHMDGLLSSHAVSTPVENPAEISSLFDHISYQKGAIVIGMMRKLSGPVAFQNALKEYLVEFAYKNVDSNDLWRMLQKHVDISADVTIKEMAEAWTLQTGFPMVYVTHGRASSEIVVHNQTRFLYLENDRKVTGITEWPIPVHFVTDSIKDSRMAWLKPGQKNLRIDLGKPSRWFLANSESTGFYRVLYDKGNYHALSKQLKSNHRKIKAVDRSVLLNDAFSFVKSGHLCIQEAFDLLEYVHRGVEKDRTPWFIISTHLRYIDMLLLDTNIYPTFQDFKRHLLLKTYENLSWEKPHTNNDKIFQSEILAAACNSEIVHCTKQSKLLFKKWSKNRSLIAVDLQQFIIEEGVRKGGAQEWELVYKEFLRSKSPAQKAIYLNALTQTTDIKLIYRMLNMALDTSKIKAGVLPTFMKFLMSNRVASAHVWRYFRVNFDKFNKVVGKNASLMASLLRNLVEQFSTPYDLAEVKALFKEKKLEIASDKIEQTIHSIMLNIQWRYLNEKALSEWLVKWEAKQYVREGNTSTKKSKNV</sequence>
<dbReference type="WBParaSite" id="RSKR_0000008000.1">
    <property type="protein sequence ID" value="RSKR_0000008000.1"/>
    <property type="gene ID" value="RSKR_0000008000"/>
</dbReference>
<reference evidence="2" key="1">
    <citation type="submission" date="2016-11" db="UniProtKB">
        <authorList>
            <consortium name="WormBaseParasite"/>
        </authorList>
    </citation>
    <scope>IDENTIFICATION</scope>
    <source>
        <strain evidence="2">KR3021</strain>
    </source>
</reference>
<organism evidence="1 2">
    <name type="scientific">Rhabditophanes sp. KR3021</name>
    <dbReference type="NCBI Taxonomy" id="114890"/>
    <lineage>
        <taxon>Eukaryota</taxon>
        <taxon>Metazoa</taxon>
        <taxon>Ecdysozoa</taxon>
        <taxon>Nematoda</taxon>
        <taxon>Chromadorea</taxon>
        <taxon>Rhabditida</taxon>
        <taxon>Tylenchina</taxon>
        <taxon>Panagrolaimomorpha</taxon>
        <taxon>Strongyloidoidea</taxon>
        <taxon>Alloionematidae</taxon>
        <taxon>Rhabditophanes</taxon>
    </lineage>
</organism>
<evidence type="ECO:0000313" key="1">
    <source>
        <dbReference type="Proteomes" id="UP000095286"/>
    </source>
</evidence>